<protein>
    <submittedName>
        <fullName evidence="1">Uncharacterized protein</fullName>
    </submittedName>
</protein>
<name>U5QJH3_GLOK1</name>
<dbReference type="AlphaFoldDB" id="U5QJH3"/>
<dbReference type="Proteomes" id="UP000017396">
    <property type="component" value="Chromosome"/>
</dbReference>
<accession>U5QJH3</accession>
<evidence type="ECO:0000313" key="1">
    <source>
        <dbReference type="EMBL" id="AGY57774.1"/>
    </source>
</evidence>
<dbReference type="KEGG" id="glj:GKIL_1528"/>
<reference evidence="1 2" key="1">
    <citation type="journal article" date="2013" name="PLoS ONE">
        <title>Cultivation and Complete Genome Sequencing of Gloeobacter kilaueensis sp. nov., from a Lava Cave in Kilauea Caldera, Hawai'i.</title>
        <authorList>
            <person name="Saw J.H."/>
            <person name="Schatz M."/>
            <person name="Brown M.V."/>
            <person name="Kunkel D.D."/>
            <person name="Foster J.S."/>
            <person name="Shick H."/>
            <person name="Christensen S."/>
            <person name="Hou S."/>
            <person name="Wan X."/>
            <person name="Donachie S.P."/>
        </authorList>
    </citation>
    <scope>NUCLEOTIDE SEQUENCE [LARGE SCALE GENOMIC DNA]</scope>
    <source>
        <strain evidence="2">JS</strain>
    </source>
</reference>
<proteinExistence type="predicted"/>
<dbReference type="EMBL" id="CP003587">
    <property type="protein sequence ID" value="AGY57774.1"/>
    <property type="molecule type" value="Genomic_DNA"/>
</dbReference>
<organism evidence="1 2">
    <name type="scientific">Gloeobacter kilaueensis (strain ATCC BAA-2537 / CCAP 1431/1 / ULC 316 / JS1)</name>
    <dbReference type="NCBI Taxonomy" id="1183438"/>
    <lineage>
        <taxon>Bacteria</taxon>
        <taxon>Bacillati</taxon>
        <taxon>Cyanobacteriota</taxon>
        <taxon>Cyanophyceae</taxon>
        <taxon>Gloeobacterales</taxon>
        <taxon>Gloeobacteraceae</taxon>
        <taxon>Gloeobacter</taxon>
    </lineage>
</organism>
<dbReference type="HOGENOM" id="CLU_1313949_0_0_3"/>
<evidence type="ECO:0000313" key="2">
    <source>
        <dbReference type="Proteomes" id="UP000017396"/>
    </source>
</evidence>
<keyword evidence="2" id="KW-1185">Reference proteome</keyword>
<gene>
    <name evidence="1" type="ORF">GKIL_1528</name>
</gene>
<dbReference type="STRING" id="1183438.GKIL_1528"/>
<sequence>MKPTQLHRMAYICPFFLLTTTGILSWGSIPSYAQSCKINRALAPFVRLNDIKVVADEEKANLEHSSAVVATLPSILGFDLGSSVLATSNRKVASLEENADHSVESTLRNDVSSENMILNNVLETLVPWFEVTKVDVATSTDVEKKTRRKGKLNGTVAQTQCYGSYTPTVPPYYSPPYYVPYYTPPPPPYQPPPPPPLPPVYCLEGCYLA</sequence>